<keyword evidence="4" id="KW-0812">Transmembrane</keyword>
<dbReference type="AlphaFoldDB" id="A0A1M5C9R3"/>
<dbReference type="Proteomes" id="UP000184041">
    <property type="component" value="Unassembled WGS sequence"/>
</dbReference>
<evidence type="ECO:0000313" key="6">
    <source>
        <dbReference type="EMBL" id="SHF51396.1"/>
    </source>
</evidence>
<keyword evidence="2" id="KW-0676">Redox-active center</keyword>
<dbReference type="STRING" id="1194090.SAMN05443144_109149"/>
<feature type="domain" description="Thioredoxin" evidence="5">
    <location>
        <begin position="3"/>
        <end position="156"/>
    </location>
</feature>
<keyword evidence="7" id="KW-1185">Reference proteome</keyword>
<dbReference type="Gene3D" id="3.40.30.10">
    <property type="entry name" value="Glutaredoxin"/>
    <property type="match status" value="1"/>
</dbReference>
<proteinExistence type="predicted"/>
<dbReference type="GO" id="GO:0016209">
    <property type="term" value="F:antioxidant activity"/>
    <property type="evidence" value="ECO:0007669"/>
    <property type="project" value="InterPro"/>
</dbReference>
<evidence type="ECO:0000313" key="7">
    <source>
        <dbReference type="Proteomes" id="UP000184041"/>
    </source>
</evidence>
<dbReference type="PANTHER" id="PTHR43110:SF1">
    <property type="entry name" value="THIOL PEROXIDASE"/>
    <property type="match status" value="1"/>
</dbReference>
<dbReference type="InterPro" id="IPR013766">
    <property type="entry name" value="Thioredoxin_domain"/>
</dbReference>
<protein>
    <submittedName>
        <fullName evidence="6">Peroxiredoxin</fullName>
    </submittedName>
</protein>
<reference evidence="6 7" key="1">
    <citation type="submission" date="2016-11" db="EMBL/GenBank/DDBJ databases">
        <authorList>
            <person name="Jaros S."/>
            <person name="Januszkiewicz K."/>
            <person name="Wedrychowicz H."/>
        </authorList>
    </citation>
    <scope>NUCLEOTIDE SEQUENCE [LARGE SCALE GENOMIC DNA]</scope>
    <source>
        <strain evidence="6 7">DSM 21986</strain>
    </source>
</reference>
<dbReference type="PIRSF" id="PIRSF000239">
    <property type="entry name" value="AHPC"/>
    <property type="match status" value="1"/>
</dbReference>
<evidence type="ECO:0000256" key="2">
    <source>
        <dbReference type="ARBA" id="ARBA00023284"/>
    </source>
</evidence>
<dbReference type="InterPro" id="IPR024706">
    <property type="entry name" value="Peroxiredoxin_AhpC-typ"/>
</dbReference>
<keyword evidence="4" id="KW-0472">Membrane</keyword>
<dbReference type="GO" id="GO:0016491">
    <property type="term" value="F:oxidoreductase activity"/>
    <property type="evidence" value="ECO:0007669"/>
    <property type="project" value="UniProtKB-KW"/>
</dbReference>
<dbReference type="InterPro" id="IPR050455">
    <property type="entry name" value="Tpx_Peroxidase_subfamily"/>
</dbReference>
<name>A0A1M5C9R3_9BACT</name>
<dbReference type="InterPro" id="IPR000866">
    <property type="entry name" value="AhpC/TSA"/>
</dbReference>
<keyword evidence="4" id="KW-1133">Transmembrane helix</keyword>
<evidence type="ECO:0000256" key="4">
    <source>
        <dbReference type="SAM" id="Phobius"/>
    </source>
</evidence>
<dbReference type="Pfam" id="PF00578">
    <property type="entry name" value="AhpC-TSA"/>
    <property type="match status" value="1"/>
</dbReference>
<dbReference type="RefSeq" id="WP_073063313.1">
    <property type="nucleotide sequence ID" value="NZ_FQUS01000009.1"/>
</dbReference>
<keyword evidence="1" id="KW-0560">Oxidoreductase</keyword>
<evidence type="ECO:0000259" key="5">
    <source>
        <dbReference type="PROSITE" id="PS51352"/>
    </source>
</evidence>
<dbReference type="PROSITE" id="PS51352">
    <property type="entry name" value="THIOREDOXIN_2"/>
    <property type="match status" value="1"/>
</dbReference>
<feature type="transmembrane region" description="Helical" evidence="4">
    <location>
        <begin position="62"/>
        <end position="81"/>
    </location>
</feature>
<sequence length="156" mass="17751">MTPEKNTQAPDFTLPDTEGEEVSLADFQGKRKVVLLFFPLAFSDVCTKELCTTRDNMKMYNALSATVIAISVDSFFTLGVLKKSENLNFILLSDFNKKVSRRYQVLQDDYYGMKGVSRRAVFVIDREGIIRHREVLEDSGKLPDFKAVQEMLSANH</sequence>
<evidence type="ECO:0000256" key="1">
    <source>
        <dbReference type="ARBA" id="ARBA00023002"/>
    </source>
</evidence>
<evidence type="ECO:0000256" key="3">
    <source>
        <dbReference type="PIRSR" id="PIRSR000239-1"/>
    </source>
</evidence>
<feature type="active site" description="Cysteine sulfenic acid (-SOH) intermediate; for peroxidase activity" evidence="3">
    <location>
        <position position="46"/>
    </location>
</feature>
<dbReference type="InterPro" id="IPR036249">
    <property type="entry name" value="Thioredoxin-like_sf"/>
</dbReference>
<gene>
    <name evidence="6" type="ORF">SAMN05443144_109149</name>
</gene>
<dbReference type="OrthoDB" id="9809746at2"/>
<dbReference type="EMBL" id="FQUS01000009">
    <property type="protein sequence ID" value="SHF51396.1"/>
    <property type="molecule type" value="Genomic_DNA"/>
</dbReference>
<organism evidence="6 7">
    <name type="scientific">Fodinibius roseus</name>
    <dbReference type="NCBI Taxonomy" id="1194090"/>
    <lineage>
        <taxon>Bacteria</taxon>
        <taxon>Pseudomonadati</taxon>
        <taxon>Balneolota</taxon>
        <taxon>Balneolia</taxon>
        <taxon>Balneolales</taxon>
        <taxon>Balneolaceae</taxon>
        <taxon>Fodinibius</taxon>
    </lineage>
</organism>
<dbReference type="SUPFAM" id="SSF52833">
    <property type="entry name" value="Thioredoxin-like"/>
    <property type="match status" value="1"/>
</dbReference>
<accession>A0A1M5C9R3</accession>
<dbReference type="PANTHER" id="PTHR43110">
    <property type="entry name" value="THIOL PEROXIDASE"/>
    <property type="match status" value="1"/>
</dbReference>